<dbReference type="PANTHER" id="PTHR34986">
    <property type="entry name" value="EVOLVED BETA-GALACTOSIDASE SUBUNIT BETA"/>
    <property type="match status" value="1"/>
</dbReference>
<evidence type="ECO:0000313" key="1">
    <source>
        <dbReference type="EMBL" id="AIU74310.1"/>
    </source>
</evidence>
<dbReference type="OrthoDB" id="6196468at2"/>
<sequence>MIFGHISNENPCVLPTAIQRALNFLRTTDFSQQKVGEVEIDGRNIYAQIIDMTTRPKKDNRPEVHRRYIDIQFLAKGEEIICVAAERGNNKISESLLAERDIVFYHDVNDESELTMTEGSYAIFFPQDVHRPGCIKNKATPIRKIVVKVALSELI</sequence>
<dbReference type="Gene3D" id="2.60.120.370">
    <property type="entry name" value="YhcH/YjgK/YiaL"/>
    <property type="match status" value="1"/>
</dbReference>
<dbReference type="HOGENOM" id="CLU_107139_3_3_6"/>
<dbReference type="PANTHER" id="PTHR34986:SF1">
    <property type="entry name" value="PROTEIN YIAL"/>
    <property type="match status" value="1"/>
</dbReference>
<dbReference type="Pfam" id="PF04074">
    <property type="entry name" value="DUF386"/>
    <property type="match status" value="1"/>
</dbReference>
<dbReference type="SUPFAM" id="SSF51197">
    <property type="entry name" value="Clavaminate synthase-like"/>
    <property type="match status" value="1"/>
</dbReference>
<dbReference type="GO" id="GO:0005829">
    <property type="term" value="C:cytosol"/>
    <property type="evidence" value="ECO:0007669"/>
    <property type="project" value="TreeGrafter"/>
</dbReference>
<dbReference type="NCBIfam" id="TIGR00022">
    <property type="entry name" value="YhcH/YjgK/YiaL family protein"/>
    <property type="match status" value="1"/>
</dbReference>
<dbReference type="Proteomes" id="UP000029986">
    <property type="component" value="Chromosome"/>
</dbReference>
<dbReference type="eggNOG" id="COG2731">
    <property type="taxonomic scope" value="Bacteria"/>
</dbReference>
<accession>A0A097R6G0</accession>
<organism evidence="1 2">
    <name type="scientific">Hafnia alvei FB1</name>
    <dbReference type="NCBI Taxonomy" id="1453496"/>
    <lineage>
        <taxon>Bacteria</taxon>
        <taxon>Pseudomonadati</taxon>
        <taxon>Pseudomonadota</taxon>
        <taxon>Gammaproteobacteria</taxon>
        <taxon>Enterobacterales</taxon>
        <taxon>Hafniaceae</taxon>
        <taxon>Hafnia</taxon>
    </lineage>
</organism>
<dbReference type="KEGG" id="hav:AT03_19185"/>
<evidence type="ECO:0000313" key="2">
    <source>
        <dbReference type="Proteomes" id="UP000029986"/>
    </source>
</evidence>
<dbReference type="InterPro" id="IPR004375">
    <property type="entry name" value="NanQ/TabA/YiaL"/>
</dbReference>
<proteinExistence type="predicted"/>
<keyword evidence="2" id="KW-1185">Reference proteome</keyword>
<evidence type="ECO:0008006" key="3">
    <source>
        <dbReference type="Google" id="ProtNLM"/>
    </source>
</evidence>
<protein>
    <recommendedName>
        <fullName evidence="3">YhcH/YjgK/YiaL family protein</fullName>
    </recommendedName>
</protein>
<dbReference type="EMBL" id="CP009706">
    <property type="protein sequence ID" value="AIU74310.1"/>
    <property type="molecule type" value="Genomic_DNA"/>
</dbReference>
<dbReference type="InterPro" id="IPR037012">
    <property type="entry name" value="NanQ/TabA/YiaL_sf"/>
</dbReference>
<dbReference type="PATRIC" id="fig|1453496.5.peg.3947"/>
<reference evidence="1 2" key="1">
    <citation type="journal article" date="2014" name="Gut Pathog.">
        <title>Gene clusters of Hafnia alvei strain FB1 important in survival and pathogenesis: a draft genome perspective.</title>
        <authorList>
            <person name="Tan J.Y."/>
            <person name="Yin W.F."/>
            <person name="Chan K.G."/>
        </authorList>
    </citation>
    <scope>NUCLEOTIDE SEQUENCE [LARGE SCALE GENOMIC DNA]</scope>
    <source>
        <strain evidence="1 2">FB1</strain>
    </source>
</reference>
<name>A0A097R6G0_HAFAL</name>
<gene>
    <name evidence="1" type="ORF">AT03_19185</name>
</gene>
<dbReference type="RefSeq" id="WP_025798242.1">
    <property type="nucleotide sequence ID" value="NZ_CP009706.1"/>
</dbReference>
<dbReference type="AlphaFoldDB" id="A0A097R6G0"/>